<evidence type="ECO:0000313" key="2">
    <source>
        <dbReference type="EMBL" id="KAJ4970815.1"/>
    </source>
</evidence>
<protein>
    <submittedName>
        <fullName evidence="2">Uncharacterized protein</fullName>
    </submittedName>
</protein>
<organism evidence="2 3">
    <name type="scientific">Protea cynaroides</name>
    <dbReference type="NCBI Taxonomy" id="273540"/>
    <lineage>
        <taxon>Eukaryota</taxon>
        <taxon>Viridiplantae</taxon>
        <taxon>Streptophyta</taxon>
        <taxon>Embryophyta</taxon>
        <taxon>Tracheophyta</taxon>
        <taxon>Spermatophyta</taxon>
        <taxon>Magnoliopsida</taxon>
        <taxon>Proteales</taxon>
        <taxon>Proteaceae</taxon>
        <taxon>Protea</taxon>
    </lineage>
</organism>
<reference evidence="2" key="1">
    <citation type="journal article" date="2023" name="Plant J.">
        <title>The genome of the king protea, Protea cynaroides.</title>
        <authorList>
            <person name="Chang J."/>
            <person name="Duong T.A."/>
            <person name="Schoeman C."/>
            <person name="Ma X."/>
            <person name="Roodt D."/>
            <person name="Barker N."/>
            <person name="Li Z."/>
            <person name="Van de Peer Y."/>
            <person name="Mizrachi E."/>
        </authorList>
    </citation>
    <scope>NUCLEOTIDE SEQUENCE</scope>
    <source>
        <tissue evidence="2">Young leaves</tissue>
    </source>
</reference>
<name>A0A9Q0QT23_9MAGN</name>
<sequence length="258" mass="26919">MVAPAAGGGGSMTEDSGVLAWMGRGNRGYRPCVSMVPETDDDARVLDSCMRNFADSIVAAEGSLPPAVCPSVSVVLSRVVPTRNPVDGSIAGCGELFSTLSGIDSGLLPTIDASFVSRNSGGSVMGLGWFLGGLMDPNVVSSSTRGGGCASLSFFGCGCWGFESGNPKRAIEDSSRVAVDGLQQSIVYQGDSAAYRLSTLEKGKGVPGPTRLPEAGDGNDQKPEPAYDSSKSLVMKPFTLQRRKQEKMHSVYKSYVSN</sequence>
<accession>A0A9Q0QT23</accession>
<proteinExistence type="predicted"/>
<gene>
    <name evidence="2" type="ORF">NE237_003914</name>
</gene>
<keyword evidence="3" id="KW-1185">Reference proteome</keyword>
<feature type="region of interest" description="Disordered" evidence="1">
    <location>
        <begin position="202"/>
        <end position="233"/>
    </location>
</feature>
<comment type="caution">
    <text evidence="2">The sequence shown here is derived from an EMBL/GenBank/DDBJ whole genome shotgun (WGS) entry which is preliminary data.</text>
</comment>
<evidence type="ECO:0000256" key="1">
    <source>
        <dbReference type="SAM" id="MobiDB-lite"/>
    </source>
</evidence>
<dbReference type="Proteomes" id="UP001141806">
    <property type="component" value="Unassembled WGS sequence"/>
</dbReference>
<evidence type="ECO:0000313" key="3">
    <source>
        <dbReference type="Proteomes" id="UP001141806"/>
    </source>
</evidence>
<dbReference type="EMBL" id="JAMYWD010000005">
    <property type="protein sequence ID" value="KAJ4970815.1"/>
    <property type="molecule type" value="Genomic_DNA"/>
</dbReference>
<dbReference type="AlphaFoldDB" id="A0A9Q0QT23"/>